<keyword evidence="4 12" id="KW-0285">Flavoprotein</keyword>
<dbReference type="InterPro" id="IPR004652">
    <property type="entry name" value="DusB-like"/>
</dbReference>
<accession>Q0G7A4</accession>
<dbReference type="PANTHER" id="PTHR45846:SF1">
    <property type="entry name" value="TRNA-DIHYDROURIDINE(47) SYNTHASE [NAD(P)(+)]-LIKE"/>
    <property type="match status" value="1"/>
</dbReference>
<sequence length="344" mass="36909">MTPNIRTPILVGKLELANRVFAAPLSGISDVPFRRLSRRFGAGLVVSEMVASGEFVKGAEEGKLRALRDGPGVHTVQLAGRDPIWMEEAARRLADEGADLIDINMGCPAKKVVGGLSGSALMREPDLAFSIVEATVRGAGATPVSLKMRLGWCRDSMNAAEIAVRAEAAGVTMITVHGRTRAEFYEGTADWRAICSVKRSVGVPVVANGDLTEANQLSAILAASGADAVMTGRGMQGRPWFAGLLAGRVTMERLSAIDAADFVGGHYEAMLSHYGVTTGVRHARKHLGWYFDRTAWPAQLKADLMHEIDPRAVADRIRSLFSGLTLADLEVRALSDRMIYPKAA</sequence>
<dbReference type="SUPFAM" id="SSF51395">
    <property type="entry name" value="FMN-linked oxidoreductases"/>
    <property type="match status" value="1"/>
</dbReference>
<keyword evidence="7" id="KW-0521">NADP</keyword>
<dbReference type="GO" id="GO:0000049">
    <property type="term" value="F:tRNA binding"/>
    <property type="evidence" value="ECO:0007669"/>
    <property type="project" value="UniProtKB-KW"/>
</dbReference>
<reference evidence="16 17" key="1">
    <citation type="journal article" date="2010" name="J. Bacteriol.">
        <title>Genome sequence of Fulvimarina pelagi HTCC2506T, a Mn(II)-oxidizing alphaproteobacterium possessing an aerobic anoxygenic photosynthetic gene cluster and Xanthorhodopsin.</title>
        <authorList>
            <person name="Kang I."/>
            <person name="Oh H.M."/>
            <person name="Lim S.I."/>
            <person name="Ferriera S."/>
            <person name="Giovannoni S.J."/>
            <person name="Cho J.C."/>
        </authorList>
    </citation>
    <scope>NUCLEOTIDE SEQUENCE [LARGE SCALE GENOMIC DNA]</scope>
    <source>
        <strain evidence="16 17">HTCC2506</strain>
    </source>
</reference>
<dbReference type="HOGENOM" id="CLU_013299_0_1_5"/>
<comment type="catalytic activity">
    <reaction evidence="11">
        <text>a 5,6-dihydrouridine in tRNA + NAD(+) = a uridine in tRNA + NADH + H(+)</text>
        <dbReference type="Rhea" id="RHEA:54452"/>
        <dbReference type="Rhea" id="RHEA-COMP:13339"/>
        <dbReference type="Rhea" id="RHEA-COMP:13887"/>
        <dbReference type="ChEBI" id="CHEBI:15378"/>
        <dbReference type="ChEBI" id="CHEBI:57540"/>
        <dbReference type="ChEBI" id="CHEBI:57945"/>
        <dbReference type="ChEBI" id="CHEBI:65315"/>
        <dbReference type="ChEBI" id="CHEBI:74443"/>
    </reaction>
</comment>
<dbReference type="InterPro" id="IPR013785">
    <property type="entry name" value="Aldolase_TIM"/>
</dbReference>
<dbReference type="InterPro" id="IPR024036">
    <property type="entry name" value="tRNA-dHydroUridine_Synthase_C"/>
</dbReference>
<dbReference type="RefSeq" id="WP_007066434.1">
    <property type="nucleotide sequence ID" value="NZ_DS022272.1"/>
</dbReference>
<evidence type="ECO:0000256" key="5">
    <source>
        <dbReference type="ARBA" id="ARBA00022643"/>
    </source>
</evidence>
<dbReference type="Gene3D" id="1.10.1200.80">
    <property type="entry name" value="Putative flavin oxidoreducatase, domain 2"/>
    <property type="match status" value="1"/>
</dbReference>
<evidence type="ECO:0000313" key="16">
    <source>
        <dbReference type="EMBL" id="EAU42460.1"/>
    </source>
</evidence>
<evidence type="ECO:0000259" key="15">
    <source>
        <dbReference type="Pfam" id="PF01207"/>
    </source>
</evidence>
<dbReference type="InterPro" id="IPR001269">
    <property type="entry name" value="DUS_fam"/>
</dbReference>
<evidence type="ECO:0000256" key="6">
    <source>
        <dbReference type="ARBA" id="ARBA00022694"/>
    </source>
</evidence>
<dbReference type="CDD" id="cd02801">
    <property type="entry name" value="DUS_like_FMN"/>
    <property type="match status" value="1"/>
</dbReference>
<feature type="binding site" evidence="14">
    <location>
        <position position="77"/>
    </location>
    <ligand>
        <name>FMN</name>
        <dbReference type="ChEBI" id="CHEBI:58210"/>
    </ligand>
</feature>
<dbReference type="AlphaFoldDB" id="Q0G7A4"/>
<evidence type="ECO:0000256" key="13">
    <source>
        <dbReference type="PIRSR" id="PIRSR006621-1"/>
    </source>
</evidence>
<dbReference type="EC" id="1.3.1.-" evidence="12"/>
<gene>
    <name evidence="16" type="ORF">FP2506_06461</name>
</gene>
<keyword evidence="14" id="KW-0547">Nucleotide-binding</keyword>
<dbReference type="EMBL" id="AATP01000001">
    <property type="protein sequence ID" value="EAU42460.1"/>
    <property type="molecule type" value="Genomic_DNA"/>
</dbReference>
<proteinExistence type="inferred from homology"/>
<protein>
    <recommendedName>
        <fullName evidence="12">tRNA-dihydrouridine synthase</fullName>
        <ecNumber evidence="12">1.3.1.-</ecNumber>
    </recommendedName>
</protein>
<evidence type="ECO:0000256" key="8">
    <source>
        <dbReference type="ARBA" id="ARBA00022884"/>
    </source>
</evidence>
<keyword evidence="17" id="KW-1185">Reference proteome</keyword>
<dbReference type="InterPro" id="IPR035587">
    <property type="entry name" value="DUS-like_FMN-bd"/>
</dbReference>
<dbReference type="Gene3D" id="3.20.20.70">
    <property type="entry name" value="Aldolase class I"/>
    <property type="match status" value="1"/>
</dbReference>
<feature type="binding site" evidence="14">
    <location>
        <position position="177"/>
    </location>
    <ligand>
        <name>FMN</name>
        <dbReference type="ChEBI" id="CHEBI:58210"/>
    </ligand>
</feature>
<dbReference type="GO" id="GO:0050660">
    <property type="term" value="F:flavin adenine dinucleotide binding"/>
    <property type="evidence" value="ECO:0007669"/>
    <property type="project" value="InterPro"/>
</dbReference>
<dbReference type="STRING" id="217511.GCA_001463845_00072"/>
<keyword evidence="9 12" id="KW-0560">Oxidoreductase</keyword>
<dbReference type="PROSITE" id="PS01136">
    <property type="entry name" value="UPF0034"/>
    <property type="match status" value="1"/>
</dbReference>
<comment type="cofactor">
    <cofactor evidence="1 12 14">
        <name>FMN</name>
        <dbReference type="ChEBI" id="CHEBI:58210"/>
    </cofactor>
</comment>
<keyword evidence="3" id="KW-0820">tRNA-binding</keyword>
<evidence type="ECO:0000256" key="12">
    <source>
        <dbReference type="PIRNR" id="PIRNR006621"/>
    </source>
</evidence>
<evidence type="ECO:0000313" key="17">
    <source>
        <dbReference type="Proteomes" id="UP000004310"/>
    </source>
</evidence>
<keyword evidence="6 12" id="KW-0819">tRNA processing</keyword>
<name>Q0G7A4_9HYPH</name>
<comment type="catalytic activity">
    <reaction evidence="10">
        <text>a 5,6-dihydrouridine in tRNA + NADP(+) = a uridine in tRNA + NADPH + H(+)</text>
        <dbReference type="Rhea" id="RHEA:23624"/>
        <dbReference type="Rhea" id="RHEA-COMP:13339"/>
        <dbReference type="Rhea" id="RHEA-COMP:13887"/>
        <dbReference type="ChEBI" id="CHEBI:15378"/>
        <dbReference type="ChEBI" id="CHEBI:57783"/>
        <dbReference type="ChEBI" id="CHEBI:58349"/>
        <dbReference type="ChEBI" id="CHEBI:65315"/>
        <dbReference type="ChEBI" id="CHEBI:74443"/>
    </reaction>
</comment>
<keyword evidence="8" id="KW-0694">RNA-binding</keyword>
<comment type="function">
    <text evidence="2 12">Catalyzes the synthesis of 5,6-dihydrouridine (D), a modified base found in the D-loop of most tRNAs, via the reduction of the C5-C6 double bond in target uridines.</text>
</comment>
<comment type="caution">
    <text evidence="16">The sequence shown here is derived from an EMBL/GenBank/DDBJ whole genome shotgun (WGS) entry which is preliminary data.</text>
</comment>
<evidence type="ECO:0000256" key="10">
    <source>
        <dbReference type="ARBA" id="ARBA00048205"/>
    </source>
</evidence>
<evidence type="ECO:0000256" key="7">
    <source>
        <dbReference type="ARBA" id="ARBA00022857"/>
    </source>
</evidence>
<dbReference type="Pfam" id="PF01207">
    <property type="entry name" value="Dus"/>
    <property type="match status" value="1"/>
</dbReference>
<feature type="domain" description="DUS-like FMN-binding" evidence="15">
    <location>
        <begin position="22"/>
        <end position="310"/>
    </location>
</feature>
<dbReference type="InterPro" id="IPR018517">
    <property type="entry name" value="tRNA_hU_synthase_CS"/>
</dbReference>
<dbReference type="eggNOG" id="COG0042">
    <property type="taxonomic scope" value="Bacteria"/>
</dbReference>
<dbReference type="Proteomes" id="UP000004310">
    <property type="component" value="Unassembled WGS sequence"/>
</dbReference>
<feature type="binding site" evidence="14">
    <location>
        <position position="147"/>
    </location>
    <ligand>
        <name>FMN</name>
        <dbReference type="ChEBI" id="CHEBI:58210"/>
    </ligand>
</feature>
<evidence type="ECO:0000256" key="1">
    <source>
        <dbReference type="ARBA" id="ARBA00001917"/>
    </source>
</evidence>
<comment type="similarity">
    <text evidence="12">Belongs to the dus family.</text>
</comment>
<keyword evidence="5 12" id="KW-0288">FMN</keyword>
<organism evidence="16 17">
    <name type="scientific">Fulvimarina pelagi HTCC2506</name>
    <dbReference type="NCBI Taxonomy" id="314231"/>
    <lineage>
        <taxon>Bacteria</taxon>
        <taxon>Pseudomonadati</taxon>
        <taxon>Pseudomonadota</taxon>
        <taxon>Alphaproteobacteria</taxon>
        <taxon>Hyphomicrobiales</taxon>
        <taxon>Aurantimonadaceae</taxon>
        <taxon>Fulvimarina</taxon>
    </lineage>
</organism>
<evidence type="ECO:0000256" key="2">
    <source>
        <dbReference type="ARBA" id="ARBA00002790"/>
    </source>
</evidence>
<evidence type="ECO:0000256" key="11">
    <source>
        <dbReference type="ARBA" id="ARBA00048802"/>
    </source>
</evidence>
<dbReference type="PIRSF" id="PIRSF006621">
    <property type="entry name" value="Dus"/>
    <property type="match status" value="1"/>
</dbReference>
<evidence type="ECO:0000256" key="4">
    <source>
        <dbReference type="ARBA" id="ARBA00022630"/>
    </source>
</evidence>
<feature type="active site" description="Proton donor" evidence="13">
    <location>
        <position position="107"/>
    </location>
</feature>
<evidence type="ECO:0000256" key="3">
    <source>
        <dbReference type="ARBA" id="ARBA00022555"/>
    </source>
</evidence>
<dbReference type="PANTHER" id="PTHR45846">
    <property type="entry name" value="TRNA-DIHYDROURIDINE(47) SYNTHASE [NAD(P)(+)]-LIKE"/>
    <property type="match status" value="1"/>
</dbReference>
<feature type="binding site" evidence="14">
    <location>
        <begin position="232"/>
        <end position="233"/>
    </location>
    <ligand>
        <name>FMN</name>
        <dbReference type="ChEBI" id="CHEBI:58210"/>
    </ligand>
</feature>
<dbReference type="NCBIfam" id="TIGR00737">
    <property type="entry name" value="nifR3_yhdG"/>
    <property type="match status" value="1"/>
</dbReference>
<evidence type="ECO:0000256" key="14">
    <source>
        <dbReference type="PIRSR" id="PIRSR006621-2"/>
    </source>
</evidence>
<dbReference type="GO" id="GO:0017150">
    <property type="term" value="F:tRNA dihydrouridine synthase activity"/>
    <property type="evidence" value="ECO:0007669"/>
    <property type="project" value="InterPro"/>
</dbReference>
<evidence type="ECO:0000256" key="9">
    <source>
        <dbReference type="ARBA" id="ARBA00023002"/>
    </source>
</evidence>